<sequence length="138" mass="15950">MSSPSRGAPVSGEAPQRRKRGRPRIERDEELQLNQTRIPEQMRGYLKAIAAYRYDTLIKMHEAAFRRFLEEKPYEQGLQFRIPRTVSDTGWVQVNLLLPETLSNQVRADAALLGVSLASYTYTVLYWWATYVYPPQAS</sequence>
<evidence type="ECO:0000313" key="4">
    <source>
        <dbReference type="Proteomes" id="UP000622707"/>
    </source>
</evidence>
<keyword evidence="2" id="KW-1133">Transmembrane helix</keyword>
<accession>A0ABS1JUH3</accession>
<proteinExistence type="predicted"/>
<feature type="transmembrane region" description="Helical" evidence="2">
    <location>
        <begin position="110"/>
        <end position="129"/>
    </location>
</feature>
<dbReference type="EMBL" id="JAEQND010000013">
    <property type="protein sequence ID" value="MBL0427806.1"/>
    <property type="molecule type" value="Genomic_DNA"/>
</dbReference>
<reference evidence="3 4" key="1">
    <citation type="journal article" date="2017" name="Int. J. Syst. Evol. Microbiol.">
        <title>Ramlibacter alkalitolerans sp. nov., alkali-tolerant bacterium isolated from soil of ginseng.</title>
        <authorList>
            <person name="Lee D.H."/>
            <person name="Cha C.J."/>
        </authorList>
    </citation>
    <scope>NUCLEOTIDE SEQUENCE [LARGE SCALE GENOMIC DNA]</scope>
    <source>
        <strain evidence="3 4">KACC 19305</strain>
    </source>
</reference>
<dbReference type="Proteomes" id="UP000622707">
    <property type="component" value="Unassembled WGS sequence"/>
</dbReference>
<evidence type="ECO:0000256" key="2">
    <source>
        <dbReference type="SAM" id="Phobius"/>
    </source>
</evidence>
<evidence type="ECO:0000256" key="1">
    <source>
        <dbReference type="SAM" id="MobiDB-lite"/>
    </source>
</evidence>
<evidence type="ECO:0000313" key="3">
    <source>
        <dbReference type="EMBL" id="MBL0427806.1"/>
    </source>
</evidence>
<keyword evidence="4" id="KW-1185">Reference proteome</keyword>
<comment type="caution">
    <text evidence="3">The sequence shown here is derived from an EMBL/GenBank/DDBJ whole genome shotgun (WGS) entry which is preliminary data.</text>
</comment>
<keyword evidence="2" id="KW-0812">Transmembrane</keyword>
<protein>
    <submittedName>
        <fullName evidence="3">Uncharacterized protein</fullName>
    </submittedName>
</protein>
<gene>
    <name evidence="3" type="ORF">JI746_22055</name>
</gene>
<feature type="region of interest" description="Disordered" evidence="1">
    <location>
        <begin position="1"/>
        <end position="28"/>
    </location>
</feature>
<organism evidence="3 4">
    <name type="scientific">Ramlibacter alkalitolerans</name>
    <dbReference type="NCBI Taxonomy" id="2039631"/>
    <lineage>
        <taxon>Bacteria</taxon>
        <taxon>Pseudomonadati</taxon>
        <taxon>Pseudomonadota</taxon>
        <taxon>Betaproteobacteria</taxon>
        <taxon>Burkholderiales</taxon>
        <taxon>Comamonadaceae</taxon>
        <taxon>Ramlibacter</taxon>
    </lineage>
</organism>
<keyword evidence="2" id="KW-0472">Membrane</keyword>
<dbReference type="RefSeq" id="WP_201692437.1">
    <property type="nucleotide sequence ID" value="NZ_JAEQND010000013.1"/>
</dbReference>
<name>A0ABS1JUH3_9BURK</name>